<dbReference type="PANTHER" id="PTHR47680">
    <property type="entry name" value="SHEWANELLA-LIKE PROTEIN PHOSPHATASE 2"/>
    <property type="match status" value="1"/>
</dbReference>
<accession>A0A2I0AQ61</accession>
<proteinExistence type="predicted"/>
<reference evidence="1 2" key="1">
    <citation type="journal article" date="2017" name="Nature">
        <title>The Apostasia genome and the evolution of orchids.</title>
        <authorList>
            <person name="Zhang G.Q."/>
            <person name="Liu K.W."/>
            <person name="Li Z."/>
            <person name="Lohaus R."/>
            <person name="Hsiao Y.Y."/>
            <person name="Niu S.C."/>
            <person name="Wang J.Y."/>
            <person name="Lin Y.C."/>
            <person name="Xu Q."/>
            <person name="Chen L.J."/>
            <person name="Yoshida K."/>
            <person name="Fujiwara S."/>
            <person name="Wang Z.W."/>
            <person name="Zhang Y.Q."/>
            <person name="Mitsuda N."/>
            <person name="Wang M."/>
            <person name="Liu G.H."/>
            <person name="Pecoraro L."/>
            <person name="Huang H.X."/>
            <person name="Xiao X.J."/>
            <person name="Lin M."/>
            <person name="Wu X.Y."/>
            <person name="Wu W.L."/>
            <person name="Chen Y.Y."/>
            <person name="Chang S.B."/>
            <person name="Sakamoto S."/>
            <person name="Ohme-Takagi M."/>
            <person name="Yagi M."/>
            <person name="Zeng S.J."/>
            <person name="Shen C.Y."/>
            <person name="Yeh C.M."/>
            <person name="Luo Y.B."/>
            <person name="Tsai W.C."/>
            <person name="Van de Peer Y."/>
            <person name="Liu Z.J."/>
        </authorList>
    </citation>
    <scope>NUCLEOTIDE SEQUENCE [LARGE SCALE GENOMIC DNA]</scope>
    <source>
        <strain evidence="2">cv. Shenzhen</strain>
        <tissue evidence="1">Stem</tissue>
    </source>
</reference>
<dbReference type="EMBL" id="KZ451961">
    <property type="protein sequence ID" value="PKA57678.1"/>
    <property type="molecule type" value="Genomic_DNA"/>
</dbReference>
<gene>
    <name evidence="1" type="ORF">AXF42_Ash016724</name>
</gene>
<dbReference type="OrthoDB" id="5976022at2759"/>
<organism evidence="1 2">
    <name type="scientific">Apostasia shenzhenica</name>
    <dbReference type="NCBI Taxonomy" id="1088818"/>
    <lineage>
        <taxon>Eukaryota</taxon>
        <taxon>Viridiplantae</taxon>
        <taxon>Streptophyta</taxon>
        <taxon>Embryophyta</taxon>
        <taxon>Tracheophyta</taxon>
        <taxon>Spermatophyta</taxon>
        <taxon>Magnoliopsida</taxon>
        <taxon>Liliopsida</taxon>
        <taxon>Asparagales</taxon>
        <taxon>Orchidaceae</taxon>
        <taxon>Apostasioideae</taxon>
        <taxon>Apostasia</taxon>
    </lineage>
</organism>
<dbReference type="Proteomes" id="UP000236161">
    <property type="component" value="Unassembled WGS sequence"/>
</dbReference>
<evidence type="ECO:0000313" key="1">
    <source>
        <dbReference type="EMBL" id="PKA57678.1"/>
    </source>
</evidence>
<evidence type="ECO:0000313" key="2">
    <source>
        <dbReference type="Proteomes" id="UP000236161"/>
    </source>
</evidence>
<sequence>MYSGLFFPIPNPNRDPAPSLPTRCPALSRLVAIGDLHDDLRKSLQALSLAGHVDPFSLRWTGETAVAAHAELRFPFVGHPPVIVVVSGKYPSHQRHL</sequence>
<protein>
    <submittedName>
        <fullName evidence="1">Uncharacterized protein</fullName>
    </submittedName>
</protein>
<dbReference type="AlphaFoldDB" id="A0A2I0AQ61"/>
<keyword evidence="2" id="KW-1185">Reference proteome</keyword>
<dbReference type="STRING" id="1088818.A0A2I0AQ61"/>
<name>A0A2I0AQ61_9ASPA</name>
<dbReference type="PANTHER" id="PTHR47680:SF2">
    <property type="entry name" value="SHEWANELLA-LIKE PROTEIN PHOSPHATASE 2"/>
    <property type="match status" value="1"/>
</dbReference>